<feature type="transmembrane region" description="Helical" evidence="6">
    <location>
        <begin position="368"/>
        <end position="388"/>
    </location>
</feature>
<dbReference type="InterPro" id="IPR005828">
    <property type="entry name" value="MFS_sugar_transport-like"/>
</dbReference>
<evidence type="ECO:0000313" key="9">
    <source>
        <dbReference type="Proteomes" id="UP000235786"/>
    </source>
</evidence>
<dbReference type="Gene3D" id="1.20.1250.20">
    <property type="entry name" value="MFS general substrate transporter like domains"/>
    <property type="match status" value="1"/>
</dbReference>
<evidence type="ECO:0000256" key="1">
    <source>
        <dbReference type="ARBA" id="ARBA00004141"/>
    </source>
</evidence>
<dbReference type="InterPro" id="IPR020846">
    <property type="entry name" value="MFS_dom"/>
</dbReference>
<dbReference type="Pfam" id="PF00083">
    <property type="entry name" value="Sugar_tr"/>
    <property type="match status" value="1"/>
</dbReference>
<feature type="transmembrane region" description="Helical" evidence="6">
    <location>
        <begin position="180"/>
        <end position="199"/>
    </location>
</feature>
<name>A0A2J6R5H1_HYAVF</name>
<reference evidence="8 9" key="1">
    <citation type="submission" date="2016-04" db="EMBL/GenBank/DDBJ databases">
        <title>A degradative enzymes factory behind the ericoid mycorrhizal symbiosis.</title>
        <authorList>
            <consortium name="DOE Joint Genome Institute"/>
            <person name="Martino E."/>
            <person name="Morin E."/>
            <person name="Grelet G."/>
            <person name="Kuo A."/>
            <person name="Kohler A."/>
            <person name="Daghino S."/>
            <person name="Barry K."/>
            <person name="Choi C."/>
            <person name="Cichocki N."/>
            <person name="Clum A."/>
            <person name="Copeland A."/>
            <person name="Hainaut M."/>
            <person name="Haridas S."/>
            <person name="Labutti K."/>
            <person name="Lindquist E."/>
            <person name="Lipzen A."/>
            <person name="Khouja H.-R."/>
            <person name="Murat C."/>
            <person name="Ohm R."/>
            <person name="Olson A."/>
            <person name="Spatafora J."/>
            <person name="Veneault-Fourrey C."/>
            <person name="Henrissat B."/>
            <person name="Grigoriev I."/>
            <person name="Martin F."/>
            <person name="Perotto S."/>
        </authorList>
    </citation>
    <scope>NUCLEOTIDE SEQUENCE [LARGE SCALE GENOMIC DNA]</scope>
    <source>
        <strain evidence="8 9">F</strain>
    </source>
</reference>
<feature type="transmembrane region" description="Helical" evidence="6">
    <location>
        <begin position="146"/>
        <end position="168"/>
    </location>
</feature>
<dbReference type="OrthoDB" id="6133115at2759"/>
<feature type="transmembrane region" description="Helical" evidence="6">
    <location>
        <begin position="301"/>
        <end position="323"/>
    </location>
</feature>
<feature type="domain" description="Major facilitator superfamily (MFS) profile" evidence="7">
    <location>
        <begin position="44"/>
        <end position="496"/>
    </location>
</feature>
<gene>
    <name evidence="8" type="ORF">L207DRAFT_438476</name>
</gene>
<feature type="transmembrane region" description="Helical" evidence="6">
    <location>
        <begin position="469"/>
        <end position="492"/>
    </location>
</feature>
<feature type="transmembrane region" description="Helical" evidence="6">
    <location>
        <begin position="211"/>
        <end position="232"/>
    </location>
</feature>
<dbReference type="FunFam" id="1.20.1250.20:FF:000117">
    <property type="entry name" value="MFS hexose transporter"/>
    <property type="match status" value="1"/>
</dbReference>
<evidence type="ECO:0000313" key="8">
    <source>
        <dbReference type="EMBL" id="PMD33777.1"/>
    </source>
</evidence>
<dbReference type="EMBL" id="KZ613955">
    <property type="protein sequence ID" value="PMD33777.1"/>
    <property type="molecule type" value="Genomic_DNA"/>
</dbReference>
<feature type="transmembrane region" description="Helical" evidence="6">
    <location>
        <begin position="39"/>
        <end position="57"/>
    </location>
</feature>
<proteinExistence type="inferred from homology"/>
<evidence type="ECO:0000259" key="7">
    <source>
        <dbReference type="PROSITE" id="PS50850"/>
    </source>
</evidence>
<dbReference type="PANTHER" id="PTHR48022">
    <property type="entry name" value="PLASTIDIC GLUCOSE TRANSPORTER 4"/>
    <property type="match status" value="1"/>
</dbReference>
<keyword evidence="4 6" id="KW-1133">Transmembrane helix</keyword>
<keyword evidence="5 6" id="KW-0472">Membrane</keyword>
<dbReference type="InterPro" id="IPR036259">
    <property type="entry name" value="MFS_trans_sf"/>
</dbReference>
<feature type="transmembrane region" description="Helical" evidence="6">
    <location>
        <begin position="91"/>
        <end position="109"/>
    </location>
</feature>
<evidence type="ECO:0000256" key="6">
    <source>
        <dbReference type="SAM" id="Phobius"/>
    </source>
</evidence>
<comment type="similarity">
    <text evidence="2">Belongs to the major facilitator superfamily. Sugar transporter (TC 2.A.1.1) family.</text>
</comment>
<accession>A0A2J6R5H1</accession>
<sequence length="550" mass="61851">MAPHIPVAVPSVSGISDPIVTQIAAEDPVKWYKKRNLRGMYFCLFACCMGVEMTSGFDSQLINVLQFSDPWNAYFGNTKNAKGAPVISTPLLGFLSASYQLGSIIGVPFAPYINQRFGRRWPVFGGSVIMVIGAIIQGFAQDLGMYLFARMVLGFGIVFCIISGSSLLGELGHPKDRDTLTSLFNSSYFIGSITAAAIGLRTTGITNNWSWRIPSLLQMCPSLLQIAFIFFVPESPRWLVSRDRYDEAHEILVKYHAEGDEDSVLVKAEMAQIRSTIKIEMDNSKQSWMNMISTRGMRKRTIIASFLGLFTQMSGNSLLTYYSNLLFEMMGYTTGYAKTRINLANQCWNLIVAVPFALFIVARFRRRIMFLTAATGMLIVFISMTISFEQLNAAKLANRVNHAASISALFWYFAYTVPYNLGNNALTYTFLIELFPYHVRTRGIGVEQVWGKIGLFFSNNVNPIALDAIGWKFMAIYCGWIAFEWLFIFFMYPETYGRTLEELAFLFEDKELADQAVLAVEKEIHADAYMKTDVAHTEEVGEKQVPVTTV</sequence>
<dbReference type="SUPFAM" id="SSF103473">
    <property type="entry name" value="MFS general substrate transporter"/>
    <property type="match status" value="1"/>
</dbReference>
<dbReference type="PANTHER" id="PTHR48022:SF29">
    <property type="entry name" value="SUGAR TRANSPORTER, PUTATIVE (AFU_ORTHOLOGUE AFUA_6G14500)-RELATED"/>
    <property type="match status" value="1"/>
</dbReference>
<organism evidence="8 9">
    <name type="scientific">Hyaloscypha variabilis (strain UAMH 11265 / GT02V1 / F)</name>
    <name type="common">Meliniomyces variabilis</name>
    <dbReference type="NCBI Taxonomy" id="1149755"/>
    <lineage>
        <taxon>Eukaryota</taxon>
        <taxon>Fungi</taxon>
        <taxon>Dikarya</taxon>
        <taxon>Ascomycota</taxon>
        <taxon>Pezizomycotina</taxon>
        <taxon>Leotiomycetes</taxon>
        <taxon>Helotiales</taxon>
        <taxon>Hyaloscyphaceae</taxon>
        <taxon>Hyaloscypha</taxon>
        <taxon>Hyaloscypha variabilis</taxon>
    </lineage>
</organism>
<dbReference type="GO" id="GO:0005351">
    <property type="term" value="F:carbohydrate:proton symporter activity"/>
    <property type="evidence" value="ECO:0007669"/>
    <property type="project" value="TreeGrafter"/>
</dbReference>
<feature type="transmembrane region" description="Helical" evidence="6">
    <location>
        <begin position="121"/>
        <end position="140"/>
    </location>
</feature>
<comment type="subcellular location">
    <subcellularLocation>
        <location evidence="1">Membrane</location>
        <topology evidence="1">Multi-pass membrane protein</topology>
    </subcellularLocation>
</comment>
<dbReference type="Proteomes" id="UP000235786">
    <property type="component" value="Unassembled WGS sequence"/>
</dbReference>
<keyword evidence="8" id="KW-0762">Sugar transport</keyword>
<dbReference type="PROSITE" id="PS50850">
    <property type="entry name" value="MFS"/>
    <property type="match status" value="1"/>
</dbReference>
<keyword evidence="8" id="KW-0813">Transport</keyword>
<dbReference type="InterPro" id="IPR050360">
    <property type="entry name" value="MFS_Sugar_Transporters"/>
</dbReference>
<protein>
    <submittedName>
        <fullName evidence="8">Sugar transporter-like protein</fullName>
    </submittedName>
</protein>
<evidence type="ECO:0000256" key="2">
    <source>
        <dbReference type="ARBA" id="ARBA00010992"/>
    </source>
</evidence>
<feature type="transmembrane region" description="Helical" evidence="6">
    <location>
        <begin position="343"/>
        <end position="361"/>
    </location>
</feature>
<evidence type="ECO:0000256" key="3">
    <source>
        <dbReference type="ARBA" id="ARBA00022692"/>
    </source>
</evidence>
<evidence type="ECO:0000256" key="5">
    <source>
        <dbReference type="ARBA" id="ARBA00023136"/>
    </source>
</evidence>
<evidence type="ECO:0000256" key="4">
    <source>
        <dbReference type="ARBA" id="ARBA00022989"/>
    </source>
</evidence>
<dbReference type="AlphaFoldDB" id="A0A2J6R5H1"/>
<keyword evidence="3 6" id="KW-0812">Transmembrane</keyword>
<keyword evidence="9" id="KW-1185">Reference proteome</keyword>
<dbReference type="GO" id="GO:0016020">
    <property type="term" value="C:membrane"/>
    <property type="evidence" value="ECO:0007669"/>
    <property type="project" value="UniProtKB-SubCell"/>
</dbReference>